<dbReference type="Proteomes" id="UP000250166">
    <property type="component" value="Unassembled WGS sequence"/>
</dbReference>
<dbReference type="AlphaFoldDB" id="A0A2X3B6T2"/>
<proteinExistence type="predicted"/>
<dbReference type="EMBL" id="UAWL01000006">
    <property type="protein sequence ID" value="SQB99452.1"/>
    <property type="molecule type" value="Genomic_DNA"/>
</dbReference>
<organism evidence="1 2">
    <name type="scientific">Helicobacter fennelliae</name>
    <dbReference type="NCBI Taxonomy" id="215"/>
    <lineage>
        <taxon>Bacteria</taxon>
        <taxon>Pseudomonadati</taxon>
        <taxon>Campylobacterota</taxon>
        <taxon>Epsilonproteobacteria</taxon>
        <taxon>Campylobacterales</taxon>
        <taxon>Helicobacteraceae</taxon>
        <taxon>Helicobacter</taxon>
    </lineage>
</organism>
<sequence>MNYVITNSKNSAQDLSNSHLKNALEYTTSTAISVIDENGDIVDNSKSILDSWRLDSNKQRIETLIQNRLDFLLQSLQNALEKQDEVDEKYLKRFAKNYVFYDKRNWLWSQFFIRTGRI</sequence>
<accession>A0A2X3B6T2</accession>
<reference evidence="1 2" key="1">
    <citation type="submission" date="2018-06" db="EMBL/GenBank/DDBJ databases">
        <authorList>
            <consortium name="Pathogen Informatics"/>
            <person name="Doyle S."/>
        </authorList>
    </citation>
    <scope>NUCLEOTIDE SEQUENCE [LARGE SCALE GENOMIC DNA]</scope>
    <source>
        <strain evidence="1 2">NCTC13102</strain>
    </source>
</reference>
<evidence type="ECO:0000313" key="2">
    <source>
        <dbReference type="Proteomes" id="UP000250166"/>
    </source>
</evidence>
<name>A0A2X3B6T2_9HELI</name>
<gene>
    <name evidence="1" type="ORF">NCTC13102_01776</name>
</gene>
<evidence type="ECO:0000313" key="1">
    <source>
        <dbReference type="EMBL" id="SQB99452.1"/>
    </source>
</evidence>
<dbReference type="RefSeq" id="WP_146739955.1">
    <property type="nucleotide sequence ID" value="NZ_UAWL01000006.1"/>
</dbReference>
<protein>
    <submittedName>
        <fullName evidence="1">Uncharacterized protein</fullName>
    </submittedName>
</protein>